<proteinExistence type="predicted"/>
<keyword evidence="3" id="KW-1185">Reference proteome</keyword>
<dbReference type="Proteomes" id="UP000199657">
    <property type="component" value="Unassembled WGS sequence"/>
</dbReference>
<reference evidence="2 3" key="1">
    <citation type="submission" date="2016-10" db="EMBL/GenBank/DDBJ databases">
        <authorList>
            <person name="de Groot N.N."/>
        </authorList>
    </citation>
    <scope>NUCLEOTIDE SEQUENCE [LARGE SCALE GENOMIC DNA]</scope>
    <source>
        <strain evidence="2 3">CGMCC 1.6291</strain>
    </source>
</reference>
<accession>A0A1H8TDR4</accession>
<protein>
    <submittedName>
        <fullName evidence="2">SseB protein N-terminal domain-containing protein</fullName>
    </submittedName>
</protein>
<dbReference type="EMBL" id="FOEG01000004">
    <property type="protein sequence ID" value="SEO88724.1"/>
    <property type="molecule type" value="Genomic_DNA"/>
</dbReference>
<dbReference type="Pfam" id="PF07179">
    <property type="entry name" value="SseB"/>
    <property type="match status" value="1"/>
</dbReference>
<evidence type="ECO:0000259" key="1">
    <source>
        <dbReference type="Pfam" id="PF07179"/>
    </source>
</evidence>
<name>A0A1H8TDR4_9GAMM</name>
<dbReference type="InterPro" id="IPR009839">
    <property type="entry name" value="SseB_N"/>
</dbReference>
<dbReference type="RefSeq" id="WP_171909891.1">
    <property type="nucleotide sequence ID" value="NZ_FOEG01000004.1"/>
</dbReference>
<gene>
    <name evidence="2" type="ORF">SAMN04488052_10464</name>
</gene>
<evidence type="ECO:0000313" key="2">
    <source>
        <dbReference type="EMBL" id="SEO88724.1"/>
    </source>
</evidence>
<organism evidence="2 3">
    <name type="scientific">Aquisalimonas asiatica</name>
    <dbReference type="NCBI Taxonomy" id="406100"/>
    <lineage>
        <taxon>Bacteria</taxon>
        <taxon>Pseudomonadati</taxon>
        <taxon>Pseudomonadota</taxon>
        <taxon>Gammaproteobacteria</taxon>
        <taxon>Chromatiales</taxon>
        <taxon>Ectothiorhodospiraceae</taxon>
        <taxon>Aquisalimonas</taxon>
    </lineage>
</organism>
<evidence type="ECO:0000313" key="3">
    <source>
        <dbReference type="Proteomes" id="UP000199657"/>
    </source>
</evidence>
<dbReference type="STRING" id="406100.SAMN04488052_10464"/>
<sequence length="141" mass="15418">MSNDTRFAEFEPLNDLEQDLLAAHTGEMDTVEFMQRMAESQVALLVDQEFAESQHPEGVQPLVLQGDDGEGLLAVFTAPARGYPVTEEHPEFAFSVEVSFAWAVHSTWDGMGVVVNPGWAVGFTVPPDAVRGMKGGEPRLQ</sequence>
<feature type="domain" description="SseB protein N-terminal" evidence="1">
    <location>
        <begin position="20"/>
        <end position="131"/>
    </location>
</feature>
<dbReference type="AlphaFoldDB" id="A0A1H8TDR4"/>